<dbReference type="InterPro" id="IPR011701">
    <property type="entry name" value="MFS"/>
</dbReference>
<dbReference type="GO" id="GO:0022857">
    <property type="term" value="F:transmembrane transporter activity"/>
    <property type="evidence" value="ECO:0007669"/>
    <property type="project" value="InterPro"/>
</dbReference>
<dbReference type="PRINTS" id="PR01036">
    <property type="entry name" value="TCRTETB"/>
</dbReference>
<feature type="transmembrane region" description="Helical" evidence="7">
    <location>
        <begin position="355"/>
        <end position="375"/>
    </location>
</feature>
<evidence type="ECO:0000256" key="3">
    <source>
        <dbReference type="ARBA" id="ARBA00022475"/>
    </source>
</evidence>
<evidence type="ECO:0000256" key="4">
    <source>
        <dbReference type="ARBA" id="ARBA00022692"/>
    </source>
</evidence>
<evidence type="ECO:0000256" key="2">
    <source>
        <dbReference type="ARBA" id="ARBA00022448"/>
    </source>
</evidence>
<keyword evidence="2" id="KW-0813">Transport</keyword>
<evidence type="ECO:0000256" key="1">
    <source>
        <dbReference type="ARBA" id="ARBA00004651"/>
    </source>
</evidence>
<feature type="transmembrane region" description="Helical" evidence="7">
    <location>
        <begin position="381"/>
        <end position="405"/>
    </location>
</feature>
<feature type="transmembrane region" description="Helical" evidence="7">
    <location>
        <begin position="487"/>
        <end position="506"/>
    </location>
</feature>
<dbReference type="InterPro" id="IPR020846">
    <property type="entry name" value="MFS_dom"/>
</dbReference>
<feature type="transmembrane region" description="Helical" evidence="7">
    <location>
        <begin position="125"/>
        <end position="146"/>
    </location>
</feature>
<comment type="subcellular location">
    <subcellularLocation>
        <location evidence="1">Cell membrane</location>
        <topology evidence="1">Multi-pass membrane protein</topology>
    </subcellularLocation>
</comment>
<reference evidence="9 10" key="1">
    <citation type="submission" date="2019-03" db="EMBL/GenBank/DDBJ databases">
        <title>Comparative insights into the high quality Complete genome sequence of highly metal resistant Cupriavidus metallidurans strain BS1 isolated from a gold-copper mine.</title>
        <authorList>
            <person name="Mazhar H.S."/>
            <person name="Rensing C."/>
        </authorList>
    </citation>
    <scope>NUCLEOTIDE SEQUENCE [LARGE SCALE GENOMIC DNA]</scope>
    <source>
        <strain evidence="9 10">BS1</strain>
    </source>
</reference>
<feature type="domain" description="Major facilitator superfamily (MFS) profile" evidence="8">
    <location>
        <begin position="35"/>
        <end position="513"/>
    </location>
</feature>
<dbReference type="PANTHER" id="PTHR23501:SF197">
    <property type="entry name" value="COMD"/>
    <property type="match status" value="1"/>
</dbReference>
<feature type="transmembrane region" description="Helical" evidence="7">
    <location>
        <begin position="417"/>
        <end position="442"/>
    </location>
</feature>
<dbReference type="GO" id="GO:0005886">
    <property type="term" value="C:plasma membrane"/>
    <property type="evidence" value="ECO:0007669"/>
    <property type="project" value="UniProtKB-SubCell"/>
</dbReference>
<dbReference type="SUPFAM" id="SSF103473">
    <property type="entry name" value="MFS general substrate transporter"/>
    <property type="match status" value="1"/>
</dbReference>
<feature type="transmembrane region" description="Helical" evidence="7">
    <location>
        <begin position="245"/>
        <end position="269"/>
    </location>
</feature>
<dbReference type="Gene3D" id="1.20.1720.10">
    <property type="entry name" value="Multidrug resistance protein D"/>
    <property type="match status" value="1"/>
</dbReference>
<protein>
    <submittedName>
        <fullName evidence="9">MFS transporter</fullName>
    </submittedName>
</protein>
<dbReference type="FunFam" id="1.20.1720.10:FF:000004">
    <property type="entry name" value="EmrB/QacA family drug resistance transporter"/>
    <property type="match status" value="1"/>
</dbReference>
<dbReference type="EMBL" id="CP037900">
    <property type="protein sequence ID" value="QBP08241.1"/>
    <property type="molecule type" value="Genomic_DNA"/>
</dbReference>
<keyword evidence="4 7" id="KW-0812">Transmembrane</keyword>
<evidence type="ECO:0000256" key="7">
    <source>
        <dbReference type="SAM" id="Phobius"/>
    </source>
</evidence>
<evidence type="ECO:0000256" key="5">
    <source>
        <dbReference type="ARBA" id="ARBA00022989"/>
    </source>
</evidence>
<feature type="transmembrane region" description="Helical" evidence="7">
    <location>
        <begin position="220"/>
        <end position="239"/>
    </location>
</feature>
<feature type="transmembrane region" description="Helical" evidence="7">
    <location>
        <begin position="35"/>
        <end position="57"/>
    </location>
</feature>
<name>A0A482IJC5_9BURK</name>
<feature type="transmembrane region" description="Helical" evidence="7">
    <location>
        <begin position="326"/>
        <end position="348"/>
    </location>
</feature>
<evidence type="ECO:0000313" key="9">
    <source>
        <dbReference type="EMBL" id="QBP08241.1"/>
    </source>
</evidence>
<dbReference type="InterPro" id="IPR036259">
    <property type="entry name" value="MFS_trans_sf"/>
</dbReference>
<feature type="transmembrane region" description="Helical" evidence="7">
    <location>
        <begin position="188"/>
        <end position="208"/>
    </location>
</feature>
<dbReference type="RefSeq" id="WP_080672723.1">
    <property type="nucleotide sequence ID" value="NZ_CP037900.1"/>
</dbReference>
<feature type="transmembrane region" description="Helical" evidence="7">
    <location>
        <begin position="289"/>
        <end position="314"/>
    </location>
</feature>
<dbReference type="PROSITE" id="PS50850">
    <property type="entry name" value="MFS"/>
    <property type="match status" value="1"/>
</dbReference>
<sequence length="528" mass="55393">MSSTAPASQSTAEALEATASLPQAAVHDHASIMRVIGGIVLCILLAALDQTVVIPAVPAIANDLNGFGHLSWIVTAYLIVSTVTTPLYGKLSDSFGRRRLLMVAISLFILASVACALAQTLPQLILFRALQGLGGGGLMSLAQAAIADVVAPRERGRYQGYLATVWAISSIAGPLVGGWVSDHMSWRWLFWINVPLGLLAMTMCYRGLAHLKPRGGRPQVDWLGALLLAVAIVAFLLAMSWGGEAFAWISPEMAALLALSLVAVLLLAWQERRAADPMLPPRLFRNRAYVMGVGASALAALNIFLCIFALPLHFQLVRDADASMSGLLVVPFLLATVAGNFVVAWLAPRLGRMRVILTIGFVAAAVGLVSLAAVTVAVPTFFVLLAMTIGGIGLGMAMVGTLISVQNALERRDMGAGTGALLVLRSLGSSIGGALAGTLLAMEFRDALARAGVTQALDLGALRHGSEALAHLSPAVRHVLAGGVESGFHLIFAAGAVATIIALLIVRRMPDLELRSSVTEHAAKIHME</sequence>
<evidence type="ECO:0000259" key="8">
    <source>
        <dbReference type="PROSITE" id="PS50850"/>
    </source>
</evidence>
<organism evidence="9 10">
    <name type="scientific">Cupriavidus metallidurans</name>
    <dbReference type="NCBI Taxonomy" id="119219"/>
    <lineage>
        <taxon>Bacteria</taxon>
        <taxon>Pseudomonadati</taxon>
        <taxon>Pseudomonadota</taxon>
        <taxon>Betaproteobacteria</taxon>
        <taxon>Burkholderiales</taxon>
        <taxon>Burkholderiaceae</taxon>
        <taxon>Cupriavidus</taxon>
    </lineage>
</organism>
<dbReference type="OrthoDB" id="9807274at2"/>
<dbReference type="AlphaFoldDB" id="A0A482IJC5"/>
<feature type="transmembrane region" description="Helical" evidence="7">
    <location>
        <begin position="69"/>
        <end position="88"/>
    </location>
</feature>
<feature type="transmembrane region" description="Helical" evidence="7">
    <location>
        <begin position="100"/>
        <end position="119"/>
    </location>
</feature>
<dbReference type="Proteomes" id="UP000253772">
    <property type="component" value="Chromosome c1"/>
</dbReference>
<dbReference type="Gene3D" id="1.20.1250.20">
    <property type="entry name" value="MFS general substrate transporter like domains"/>
    <property type="match status" value="1"/>
</dbReference>
<keyword evidence="6 7" id="KW-0472">Membrane</keyword>
<dbReference type="PANTHER" id="PTHR23501">
    <property type="entry name" value="MAJOR FACILITATOR SUPERFAMILY"/>
    <property type="match status" value="1"/>
</dbReference>
<gene>
    <name evidence="9" type="ORF">DDF84_000085</name>
</gene>
<evidence type="ECO:0000313" key="10">
    <source>
        <dbReference type="Proteomes" id="UP000253772"/>
    </source>
</evidence>
<accession>A0A482IJC5</accession>
<keyword evidence="5 7" id="KW-1133">Transmembrane helix</keyword>
<proteinExistence type="predicted"/>
<evidence type="ECO:0000256" key="6">
    <source>
        <dbReference type="ARBA" id="ARBA00023136"/>
    </source>
</evidence>
<feature type="transmembrane region" description="Helical" evidence="7">
    <location>
        <begin position="158"/>
        <end position="176"/>
    </location>
</feature>
<dbReference type="CDD" id="cd17502">
    <property type="entry name" value="MFS_Azr1_MDR_like"/>
    <property type="match status" value="1"/>
</dbReference>
<keyword evidence="3" id="KW-1003">Cell membrane</keyword>
<dbReference type="Pfam" id="PF07690">
    <property type="entry name" value="MFS_1"/>
    <property type="match status" value="1"/>
</dbReference>